<accession>A0ABU6PUQ3</accession>
<dbReference type="GO" id="GO:0016757">
    <property type="term" value="F:glycosyltransferase activity"/>
    <property type="evidence" value="ECO:0007669"/>
    <property type="project" value="UniProtKB-KW"/>
</dbReference>
<dbReference type="SUPFAM" id="SSF48452">
    <property type="entry name" value="TPR-like"/>
    <property type="match status" value="1"/>
</dbReference>
<evidence type="ECO:0000256" key="1">
    <source>
        <dbReference type="PROSITE-ProRule" id="PRU00339"/>
    </source>
</evidence>
<dbReference type="Gene3D" id="3.90.550.10">
    <property type="entry name" value="Spore Coat Polysaccharide Biosynthesis Protein SpsA, Chain A"/>
    <property type="match status" value="1"/>
</dbReference>
<dbReference type="Pfam" id="PF00535">
    <property type="entry name" value="Glycos_transf_2"/>
    <property type="match status" value="1"/>
</dbReference>
<feature type="domain" description="Glycosyltransferase 2-like" evidence="2">
    <location>
        <begin position="1"/>
        <end position="114"/>
    </location>
</feature>
<dbReference type="SUPFAM" id="SSF53448">
    <property type="entry name" value="Nucleotide-diphospho-sugar transferases"/>
    <property type="match status" value="1"/>
</dbReference>
<organism evidence="3 4">
    <name type="scientific">Paenibacillus chibensis</name>
    <dbReference type="NCBI Taxonomy" id="59846"/>
    <lineage>
        <taxon>Bacteria</taxon>
        <taxon>Bacillati</taxon>
        <taxon>Bacillota</taxon>
        <taxon>Bacilli</taxon>
        <taxon>Bacillales</taxon>
        <taxon>Paenibacillaceae</taxon>
        <taxon>Paenibacillus</taxon>
    </lineage>
</organism>
<dbReference type="RefSeq" id="WP_328278198.1">
    <property type="nucleotide sequence ID" value="NZ_JARTLD010000030.1"/>
</dbReference>
<keyword evidence="4" id="KW-1185">Reference proteome</keyword>
<protein>
    <submittedName>
        <fullName evidence="3">Glycosyltransferase</fullName>
        <ecNumber evidence="3">2.4.-.-</ecNumber>
    </submittedName>
</protein>
<evidence type="ECO:0000259" key="2">
    <source>
        <dbReference type="Pfam" id="PF00535"/>
    </source>
</evidence>
<dbReference type="InterPro" id="IPR011990">
    <property type="entry name" value="TPR-like_helical_dom_sf"/>
</dbReference>
<dbReference type="PROSITE" id="PS50005">
    <property type="entry name" value="TPR"/>
    <property type="match status" value="1"/>
</dbReference>
<dbReference type="PANTHER" id="PTHR43630">
    <property type="entry name" value="POLY-BETA-1,6-N-ACETYL-D-GLUCOSAMINE SYNTHASE"/>
    <property type="match status" value="1"/>
</dbReference>
<dbReference type="InterPro" id="IPR029044">
    <property type="entry name" value="Nucleotide-diphossugar_trans"/>
</dbReference>
<dbReference type="CDD" id="cd02511">
    <property type="entry name" value="Beta4Glucosyltransferase"/>
    <property type="match status" value="1"/>
</dbReference>
<dbReference type="InterPro" id="IPR019734">
    <property type="entry name" value="TPR_rpt"/>
</dbReference>
<evidence type="ECO:0000313" key="4">
    <source>
        <dbReference type="Proteomes" id="UP001343257"/>
    </source>
</evidence>
<proteinExistence type="predicted"/>
<sequence length="635" mass="72201">MIVKNEETHLARCLESVKNLVSEILIGDTGSSDRTSQIAASFGARIIPIAWENHFAEARNQVLLHASCSWILVLDADEEADTWDSEQLVALINNEQTSGYFIPFVSYYGQGSEEDYFTDAVCRLFRNHPFIRFRGAIHENAAESIIELTGQPIPFAPMKIKHYGYMQSELERKHKHQRNEEIIRSELRQKPLDLQLRYALGVEYFQEGQYAASLEHFMPVLDLHRHPEPGYLPDVYLKTAYASHMTGLNEMAEQIAARGLKEYSDFTDLQEFKALMLYRAGQYEEAYQSMLRAAALGVPHHKYSTSSGSGTFRTQWLAGRLSEKLLKPEQALVHYKHVLLTSQNFLPAWSDALQLSLLLRRSDTWFEWLVNSVSPLSPEKQNLLIATALTTGEDSLLDFVSKLPTLDKSRRSWIALMRQYAPEPGSRLYEEIVRCPIFQPDDPFYLAYLWAAAWKAGEEEAAEPLAERMRSMHSPLGSMHGYLTGLTSDPPEPIRMLTVLQIFLQCRAYAQAGRLLAELTRQRSIHSFSTAVTNALISAPVQYIECWCLNWMETASETESPSMAELLLYAALGVRCGSKPCLEMAVYRLEQCLDEPYALAAKALCRTEMAKLYHPLMLQQKLSFPLLLRAVSIHL</sequence>
<dbReference type="InterPro" id="IPR001173">
    <property type="entry name" value="Glyco_trans_2-like"/>
</dbReference>
<dbReference type="EMBL" id="JARTLD010000030">
    <property type="protein sequence ID" value="MED5018087.1"/>
    <property type="molecule type" value="Genomic_DNA"/>
</dbReference>
<dbReference type="PANTHER" id="PTHR43630:SF2">
    <property type="entry name" value="GLYCOSYLTRANSFERASE"/>
    <property type="match status" value="1"/>
</dbReference>
<feature type="repeat" description="TPR" evidence="1">
    <location>
        <begin position="194"/>
        <end position="227"/>
    </location>
</feature>
<comment type="caution">
    <text evidence="3">The sequence shown here is derived from an EMBL/GenBank/DDBJ whole genome shotgun (WGS) entry which is preliminary data.</text>
</comment>
<keyword evidence="1" id="KW-0802">TPR repeat</keyword>
<dbReference type="EC" id="2.4.-.-" evidence="3"/>
<keyword evidence="3" id="KW-0808">Transferase</keyword>
<keyword evidence="3" id="KW-0328">Glycosyltransferase</keyword>
<evidence type="ECO:0000313" key="3">
    <source>
        <dbReference type="EMBL" id="MED5018087.1"/>
    </source>
</evidence>
<dbReference type="Gene3D" id="1.25.40.10">
    <property type="entry name" value="Tetratricopeptide repeat domain"/>
    <property type="match status" value="1"/>
</dbReference>
<name>A0ABU6PUQ3_9BACL</name>
<reference evidence="3 4" key="1">
    <citation type="submission" date="2023-03" db="EMBL/GenBank/DDBJ databases">
        <title>Bacillus Genome Sequencing.</title>
        <authorList>
            <person name="Dunlap C."/>
        </authorList>
    </citation>
    <scope>NUCLEOTIDE SEQUENCE [LARGE SCALE GENOMIC DNA]</scope>
    <source>
        <strain evidence="3 4">NRS-52</strain>
    </source>
</reference>
<gene>
    <name evidence="3" type="ORF">P9847_12315</name>
</gene>
<dbReference type="Proteomes" id="UP001343257">
    <property type="component" value="Unassembled WGS sequence"/>
</dbReference>